<evidence type="ECO:0000313" key="2">
    <source>
        <dbReference type="EMBL" id="MFC5940198.1"/>
    </source>
</evidence>
<dbReference type="RefSeq" id="WP_353901339.1">
    <property type="nucleotide sequence ID" value="NZ_CP158970.1"/>
</dbReference>
<evidence type="ECO:0000313" key="3">
    <source>
        <dbReference type="Proteomes" id="UP001596207"/>
    </source>
</evidence>
<name>A0ABW1HI32_9ACTN</name>
<keyword evidence="3" id="KW-1185">Reference proteome</keyword>
<keyword evidence="1" id="KW-0732">Signal</keyword>
<sequence length="160" mass="16718">MRMTRIAAALALTVGLALGTGGAVQAAPPGSGYDYTDPAQTGCSATGITIWSKELRHPATGAVNGVLELRYSTACETNWVRVNNYVNGAAAVKIIARPRVHAPTGGSLEYATDSTVDVYYGWSYGLQFYAPSWVCVDVGGMITLNGVVLGSNGQALDRVC</sequence>
<dbReference type="Proteomes" id="UP001596207">
    <property type="component" value="Unassembled WGS sequence"/>
</dbReference>
<dbReference type="InterPro" id="IPR021224">
    <property type="entry name" value="DUF2690"/>
</dbReference>
<reference evidence="3" key="1">
    <citation type="journal article" date="2019" name="Int. J. Syst. Evol. Microbiol.">
        <title>The Global Catalogue of Microorganisms (GCM) 10K type strain sequencing project: providing services to taxonomists for standard genome sequencing and annotation.</title>
        <authorList>
            <consortium name="The Broad Institute Genomics Platform"/>
            <consortium name="The Broad Institute Genome Sequencing Center for Infectious Disease"/>
            <person name="Wu L."/>
            <person name="Ma J."/>
        </authorList>
    </citation>
    <scope>NUCLEOTIDE SEQUENCE [LARGE SCALE GENOMIC DNA]</scope>
    <source>
        <strain evidence="3">CGMCC 4.7173</strain>
    </source>
</reference>
<proteinExistence type="predicted"/>
<protein>
    <submittedName>
        <fullName evidence="2">DUF2690 domain-containing protein</fullName>
    </submittedName>
</protein>
<feature type="signal peptide" evidence="1">
    <location>
        <begin position="1"/>
        <end position="26"/>
    </location>
</feature>
<organism evidence="2 3">
    <name type="scientific">Micromonospora harpali</name>
    <dbReference type="NCBI Taxonomy" id="1490225"/>
    <lineage>
        <taxon>Bacteria</taxon>
        <taxon>Bacillati</taxon>
        <taxon>Actinomycetota</taxon>
        <taxon>Actinomycetes</taxon>
        <taxon>Micromonosporales</taxon>
        <taxon>Micromonosporaceae</taxon>
        <taxon>Micromonospora</taxon>
    </lineage>
</organism>
<gene>
    <name evidence="2" type="ORF">ACFPZ4_01715</name>
</gene>
<feature type="chain" id="PRO_5046321515" evidence="1">
    <location>
        <begin position="27"/>
        <end position="160"/>
    </location>
</feature>
<accession>A0ABW1HI32</accession>
<dbReference type="Pfam" id="PF10901">
    <property type="entry name" value="DUF2690"/>
    <property type="match status" value="1"/>
</dbReference>
<comment type="caution">
    <text evidence="2">The sequence shown here is derived from an EMBL/GenBank/DDBJ whole genome shotgun (WGS) entry which is preliminary data.</text>
</comment>
<dbReference type="EMBL" id="JBHSQQ010000004">
    <property type="protein sequence ID" value="MFC5940198.1"/>
    <property type="molecule type" value="Genomic_DNA"/>
</dbReference>
<evidence type="ECO:0000256" key="1">
    <source>
        <dbReference type="SAM" id="SignalP"/>
    </source>
</evidence>